<feature type="domain" description="ABC transmembrane type-1" evidence="12">
    <location>
        <begin position="296"/>
        <end position="584"/>
    </location>
</feature>
<dbReference type="AlphaFoldDB" id="A0AAV9XPD5"/>
<dbReference type="PROSITE" id="PS50893">
    <property type="entry name" value="ABC_TRANSPORTER_2"/>
    <property type="match status" value="1"/>
</dbReference>
<feature type="transmembrane region" description="Helical" evidence="10">
    <location>
        <begin position="84"/>
        <end position="107"/>
    </location>
</feature>
<dbReference type="GO" id="GO:0005524">
    <property type="term" value="F:ATP binding"/>
    <property type="evidence" value="ECO:0007669"/>
    <property type="project" value="UniProtKB-KW"/>
</dbReference>
<evidence type="ECO:0000259" key="11">
    <source>
        <dbReference type="PROSITE" id="PS50893"/>
    </source>
</evidence>
<feature type="domain" description="ABC transporter" evidence="11">
    <location>
        <begin position="618"/>
        <end position="852"/>
    </location>
</feature>
<feature type="transmembrane region" description="Helical" evidence="10">
    <location>
        <begin position="440"/>
        <end position="457"/>
    </location>
</feature>
<keyword evidence="5" id="KW-0067">ATP-binding</keyword>
<comment type="caution">
    <text evidence="13">The sequence shown here is derived from an EMBL/GenBank/DDBJ whole genome shotgun (WGS) entry which is preliminary data.</text>
</comment>
<feature type="region of interest" description="Disordered" evidence="9">
    <location>
        <begin position="1177"/>
        <end position="1199"/>
    </location>
</feature>
<dbReference type="Pfam" id="PF00005">
    <property type="entry name" value="ABC_tran"/>
    <property type="match status" value="1"/>
</dbReference>
<feature type="transmembrane region" description="Helical" evidence="10">
    <location>
        <begin position="45"/>
        <end position="64"/>
    </location>
</feature>
<evidence type="ECO:0000256" key="5">
    <source>
        <dbReference type="ARBA" id="ARBA00022840"/>
    </source>
</evidence>
<accession>A0AAV9XPD5</accession>
<feature type="transmembrane region" description="Helical" evidence="10">
    <location>
        <begin position="177"/>
        <end position="198"/>
    </location>
</feature>
<dbReference type="SMART" id="SM00382">
    <property type="entry name" value="AAA"/>
    <property type="match status" value="1"/>
</dbReference>
<dbReference type="PROSITE" id="PS00211">
    <property type="entry name" value="ABC_TRANSPORTER_1"/>
    <property type="match status" value="1"/>
</dbReference>
<evidence type="ECO:0000256" key="7">
    <source>
        <dbReference type="ARBA" id="ARBA00023136"/>
    </source>
</evidence>
<reference evidence="13 14" key="1">
    <citation type="submission" date="2019-10" db="EMBL/GenBank/DDBJ databases">
        <authorList>
            <person name="Palmer J.M."/>
        </authorList>
    </citation>
    <scope>NUCLEOTIDE SEQUENCE [LARGE SCALE GENOMIC DNA]</scope>
    <source>
        <strain evidence="13 14">TWF694</strain>
    </source>
</reference>
<sequence length="1218" mass="136190">MVRLISAGSILLAVGLIGFMVTRLLQHFQTGDEKAIANVLKTVHYSYPIFTFAYYIGSSMMTVFTFKSLRKAKHPKTKNRKKLVLGLSSGIIITYILHGGIILFRIFRDTEWPPTTHENVYVLSSIMIWAVFQVSIIDSTYVIWYPYSGCWYISIGFELLLVSLTGFRGGFQPSLVGIARTAVIASRIILLILLPLLFNTLPQTNEKPISESFDEERGLLSKQRESGVDDEADDNLGIYGSFFDTESDDERTKKTKAKLQVKWEESGNWWNYAKSFSIFWPMIWPSKDRKLKVYMFLICVTLVGQSVLNVLVPRQFGLVTDSLLKATHVDDKASSPWVQVSLFIVFKLLQSNAGLFAVKDYLWIPVQQYSYRMITTSAYNHILSLSYDFHCDKRSGELFASISNARSINFFIDMMLFSFIPMLADLLIAFVYLYFLFGPYMALLVAFVTVSFLWSTSKMANYSQCTRRDFLKASRKEGDTMWETVSNWQNISYFNNLKHEQDRYLDAVSDYQRFERKHNWGTSFLKILQALIFTLGLLGACYLAVYAILNGTQPVGSFVTLLLYWTQLSAPLTFFADFFRRLNTSMIDAERVLEILSLKPTVTNRKNARELIVKDGEVALDTVHFDYDERKPALRGISLRAKPGTTVAIVGETGGGKSTILRLLFRFYDVKKGSVKIDGQDIRDVTLESLRDAIGVVPQDPTLFNDTIMNNLRYANFKATDHDIYRACEAAAIHSQILAFPDGYNSVVGERGVKLSGGELQRIAIARAIIKNPKIILLDEATSMVDMHTERRIQKAFGELAKGRTTFVIAHRLSTIVNADQIIVIHDGKIKEIGTHEELLRRGDAYHKLWNKQIRESASGNAPRKQTTPLVANEIGSSTTDDKPGVIGTLIKPASQSLSTAPSNSTTICQPPQLLKMHSFVKNATPDHTGSNGKGGHSASLPVYTLTGLTMSVKPSTLKADAPEYIPLAADTPRPALPPAYSVGRANRMRGRSFPASQSPPSLVEASELAAVVIDSGRGKVNDTQLSTGKTHHGEDHVFRSVENGELEAEVRQLIENGSLRSKEPTELMKETGKFINTSALSSDDDSGIELEAPKRRFTTRHENTPVVSLARSPVVFRSDLSTTSGDPSSRTRRVRLRYRANRDKAETLLTAESNKTANIGEQVVSGFNVRNALDSKEPKEDDLVGFGGSPGDRRFYPTSAPTIETITKTNDQDKIEN</sequence>
<evidence type="ECO:0000256" key="4">
    <source>
        <dbReference type="ARBA" id="ARBA00022741"/>
    </source>
</evidence>
<dbReference type="InterPro" id="IPR003593">
    <property type="entry name" value="AAA+_ATPase"/>
</dbReference>
<keyword evidence="14" id="KW-1185">Reference proteome</keyword>
<name>A0AAV9XPD5_9PEZI</name>
<evidence type="ECO:0000259" key="12">
    <source>
        <dbReference type="PROSITE" id="PS50929"/>
    </source>
</evidence>
<feature type="transmembrane region" description="Helical" evidence="10">
    <location>
        <begin position="149"/>
        <end position="171"/>
    </location>
</feature>
<evidence type="ECO:0000256" key="9">
    <source>
        <dbReference type="SAM" id="MobiDB-lite"/>
    </source>
</evidence>
<dbReference type="GO" id="GO:0016887">
    <property type="term" value="F:ATP hydrolysis activity"/>
    <property type="evidence" value="ECO:0007669"/>
    <property type="project" value="InterPro"/>
</dbReference>
<feature type="transmembrane region" description="Helical" evidence="10">
    <location>
        <begin position="7"/>
        <end position="25"/>
    </location>
</feature>
<comment type="subcellular location">
    <subcellularLocation>
        <location evidence="1">Membrane</location>
        <topology evidence="1">Multi-pass membrane protein</topology>
    </subcellularLocation>
</comment>
<evidence type="ECO:0000256" key="6">
    <source>
        <dbReference type="ARBA" id="ARBA00022989"/>
    </source>
</evidence>
<protein>
    <recommendedName>
        <fullName evidence="15">Heavy metal tolerance protein</fullName>
    </recommendedName>
</protein>
<dbReference type="PANTHER" id="PTHR24221">
    <property type="entry name" value="ATP-BINDING CASSETTE SUB-FAMILY B"/>
    <property type="match status" value="1"/>
</dbReference>
<dbReference type="InterPro" id="IPR039421">
    <property type="entry name" value="Type_1_exporter"/>
</dbReference>
<dbReference type="EMBL" id="JAVHJO010000001">
    <property type="protein sequence ID" value="KAK6543965.1"/>
    <property type="molecule type" value="Genomic_DNA"/>
</dbReference>
<keyword evidence="7 10" id="KW-0472">Membrane</keyword>
<dbReference type="Gene3D" id="3.40.50.300">
    <property type="entry name" value="P-loop containing nucleotide triphosphate hydrolases"/>
    <property type="match status" value="1"/>
</dbReference>
<dbReference type="FunFam" id="3.40.50.300:FF:000186">
    <property type="entry name" value="ATP-binding cassette sub-family B member 7, mitochondrial"/>
    <property type="match status" value="1"/>
</dbReference>
<gene>
    <name evidence="13" type="ORF">TWF694_000683</name>
</gene>
<evidence type="ECO:0000256" key="8">
    <source>
        <dbReference type="ARBA" id="ARBA00024363"/>
    </source>
</evidence>
<feature type="transmembrane region" description="Helical" evidence="10">
    <location>
        <begin position="410"/>
        <end position="434"/>
    </location>
</feature>
<proteinExistence type="inferred from homology"/>
<dbReference type="SUPFAM" id="SSF90123">
    <property type="entry name" value="ABC transporter transmembrane region"/>
    <property type="match status" value="1"/>
</dbReference>
<dbReference type="PANTHER" id="PTHR24221:SF651">
    <property type="entry name" value="HEAVY METAL TOLERANCE PROTEIN"/>
    <property type="match status" value="1"/>
</dbReference>
<dbReference type="Pfam" id="PF00664">
    <property type="entry name" value="ABC_membrane"/>
    <property type="match status" value="1"/>
</dbReference>
<evidence type="ECO:0008006" key="15">
    <source>
        <dbReference type="Google" id="ProtNLM"/>
    </source>
</evidence>
<dbReference type="InterPro" id="IPR003439">
    <property type="entry name" value="ABC_transporter-like_ATP-bd"/>
</dbReference>
<feature type="transmembrane region" description="Helical" evidence="10">
    <location>
        <begin position="293"/>
        <end position="316"/>
    </location>
</feature>
<dbReference type="GO" id="GO:0140359">
    <property type="term" value="F:ABC-type transporter activity"/>
    <property type="evidence" value="ECO:0007669"/>
    <property type="project" value="InterPro"/>
</dbReference>
<dbReference type="InterPro" id="IPR011527">
    <property type="entry name" value="ABC1_TM_dom"/>
</dbReference>
<dbReference type="InterPro" id="IPR017871">
    <property type="entry name" value="ABC_transporter-like_CS"/>
</dbReference>
<feature type="transmembrane region" description="Helical" evidence="10">
    <location>
        <begin position="527"/>
        <end position="549"/>
    </location>
</feature>
<evidence type="ECO:0000256" key="10">
    <source>
        <dbReference type="SAM" id="Phobius"/>
    </source>
</evidence>
<dbReference type="GO" id="GO:0005774">
    <property type="term" value="C:vacuolar membrane"/>
    <property type="evidence" value="ECO:0007669"/>
    <property type="project" value="TreeGrafter"/>
</dbReference>
<keyword evidence="2" id="KW-0813">Transport</keyword>
<feature type="transmembrane region" description="Helical" evidence="10">
    <location>
        <begin position="119"/>
        <end position="137"/>
    </location>
</feature>
<dbReference type="CDD" id="cd18583">
    <property type="entry name" value="ABC_6TM_HMT1"/>
    <property type="match status" value="1"/>
</dbReference>
<keyword evidence="6 10" id="KW-1133">Transmembrane helix</keyword>
<dbReference type="GO" id="GO:0000041">
    <property type="term" value="P:transition metal ion transport"/>
    <property type="evidence" value="ECO:0007669"/>
    <property type="project" value="UniProtKB-ARBA"/>
</dbReference>
<dbReference type="InterPro" id="IPR036640">
    <property type="entry name" value="ABC1_TM_sf"/>
</dbReference>
<keyword evidence="4" id="KW-0547">Nucleotide-binding</keyword>
<keyword evidence="3 10" id="KW-0812">Transmembrane</keyword>
<feature type="transmembrane region" description="Helical" evidence="10">
    <location>
        <begin position="555"/>
        <end position="576"/>
    </location>
</feature>
<evidence type="ECO:0000313" key="14">
    <source>
        <dbReference type="Proteomes" id="UP001365542"/>
    </source>
</evidence>
<organism evidence="13 14">
    <name type="scientific">Orbilia ellipsospora</name>
    <dbReference type="NCBI Taxonomy" id="2528407"/>
    <lineage>
        <taxon>Eukaryota</taxon>
        <taxon>Fungi</taxon>
        <taxon>Dikarya</taxon>
        <taxon>Ascomycota</taxon>
        <taxon>Pezizomycotina</taxon>
        <taxon>Orbiliomycetes</taxon>
        <taxon>Orbiliales</taxon>
        <taxon>Orbiliaceae</taxon>
        <taxon>Orbilia</taxon>
    </lineage>
</organism>
<dbReference type="Gene3D" id="1.20.1560.10">
    <property type="entry name" value="ABC transporter type 1, transmembrane domain"/>
    <property type="match status" value="1"/>
</dbReference>
<comment type="similarity">
    <text evidence="8">Belongs to the ABC transporter superfamily. ABCB family. Heavy Metal importer (TC 3.A.1.210) subfamily.</text>
</comment>
<dbReference type="SUPFAM" id="SSF52540">
    <property type="entry name" value="P-loop containing nucleoside triphosphate hydrolases"/>
    <property type="match status" value="1"/>
</dbReference>
<dbReference type="Proteomes" id="UP001365542">
    <property type="component" value="Unassembled WGS sequence"/>
</dbReference>
<evidence type="ECO:0000256" key="3">
    <source>
        <dbReference type="ARBA" id="ARBA00022692"/>
    </source>
</evidence>
<evidence type="ECO:0000313" key="13">
    <source>
        <dbReference type="EMBL" id="KAK6543965.1"/>
    </source>
</evidence>
<evidence type="ECO:0000256" key="1">
    <source>
        <dbReference type="ARBA" id="ARBA00004141"/>
    </source>
</evidence>
<dbReference type="InterPro" id="IPR027417">
    <property type="entry name" value="P-loop_NTPase"/>
</dbReference>
<evidence type="ECO:0000256" key="2">
    <source>
        <dbReference type="ARBA" id="ARBA00022448"/>
    </source>
</evidence>
<dbReference type="PROSITE" id="PS50929">
    <property type="entry name" value="ABC_TM1F"/>
    <property type="match status" value="1"/>
</dbReference>